<evidence type="ECO:0000256" key="6">
    <source>
        <dbReference type="ARBA" id="ARBA00022989"/>
    </source>
</evidence>
<protein>
    <recommendedName>
        <fullName evidence="4">Vacuolar membrane protease</fullName>
    </recommendedName>
    <alternativeName>
        <fullName evidence="8">FXNA-related family protease 1</fullName>
    </alternativeName>
</protein>
<evidence type="ECO:0000256" key="5">
    <source>
        <dbReference type="ARBA" id="ARBA00022554"/>
    </source>
</evidence>
<dbReference type="PANTHER" id="PTHR12147:SF58">
    <property type="entry name" value="VACUOLAR MEMBRANE PROTEASE"/>
    <property type="match status" value="1"/>
</dbReference>
<organism evidence="11">
    <name type="scientific">marine metagenome</name>
    <dbReference type="NCBI Taxonomy" id="408172"/>
    <lineage>
        <taxon>unclassified sequences</taxon>
        <taxon>metagenomes</taxon>
        <taxon>ecological metagenomes</taxon>
    </lineage>
</organism>
<evidence type="ECO:0000256" key="3">
    <source>
        <dbReference type="ARBA" id="ARBA00010918"/>
    </source>
</evidence>
<dbReference type="InterPro" id="IPR007484">
    <property type="entry name" value="Peptidase_M28"/>
</dbReference>
<dbReference type="GO" id="GO:0006508">
    <property type="term" value="P:proteolysis"/>
    <property type="evidence" value="ECO:0007669"/>
    <property type="project" value="InterPro"/>
</dbReference>
<evidence type="ECO:0000256" key="4">
    <source>
        <dbReference type="ARBA" id="ARBA00017435"/>
    </source>
</evidence>
<keyword evidence="7" id="KW-0325">Glycoprotein</keyword>
<evidence type="ECO:0000256" key="2">
    <source>
        <dbReference type="ARBA" id="ARBA00004128"/>
    </source>
</evidence>
<dbReference type="Gene3D" id="3.40.630.10">
    <property type="entry name" value="Zn peptidases"/>
    <property type="match status" value="1"/>
</dbReference>
<keyword evidence="9" id="KW-0812">Transmembrane</keyword>
<dbReference type="GO" id="GO:0005774">
    <property type="term" value="C:vacuolar membrane"/>
    <property type="evidence" value="ECO:0007669"/>
    <property type="project" value="UniProtKB-SubCell"/>
</dbReference>
<comment type="similarity">
    <text evidence="3">Belongs to the peptidase M28 family.</text>
</comment>
<dbReference type="InterPro" id="IPR045175">
    <property type="entry name" value="M28_fam"/>
</dbReference>
<name>A0A381U912_9ZZZZ</name>
<keyword evidence="6 9" id="KW-1133">Transmembrane helix</keyword>
<evidence type="ECO:0000256" key="7">
    <source>
        <dbReference type="ARBA" id="ARBA00023180"/>
    </source>
</evidence>
<dbReference type="AlphaFoldDB" id="A0A381U912"/>
<evidence type="ECO:0000256" key="1">
    <source>
        <dbReference type="ARBA" id="ARBA00003273"/>
    </source>
</evidence>
<reference evidence="11" key="1">
    <citation type="submission" date="2018-05" db="EMBL/GenBank/DDBJ databases">
        <authorList>
            <person name="Lanie J.A."/>
            <person name="Ng W.-L."/>
            <person name="Kazmierczak K.M."/>
            <person name="Andrzejewski T.M."/>
            <person name="Davidsen T.M."/>
            <person name="Wayne K.J."/>
            <person name="Tettelin H."/>
            <person name="Glass J.I."/>
            <person name="Rusch D."/>
            <person name="Podicherti R."/>
            <person name="Tsui H.-C.T."/>
            <person name="Winkler M.E."/>
        </authorList>
    </citation>
    <scope>NUCLEOTIDE SEQUENCE</scope>
</reference>
<sequence>MVHKHYLSALAIFLTFALFSLQHFTTQPPSPKGLDTPENEFSAIRAHNILKSLLIENKPHPVGSDLNKVIKERLKNELDKLGIEHQEQKTWACASRFTYCAEVENLIGIIPGKTDLPYLAIMAHYDSVPMAPGAGDDGAGVVAILETARALKLEAPYKHPIMLILTDAEENGLIGAEAFFNQHPLAKEVGIVLNVEGSGSSGSSMVLRTSDSNELLIKSYSSDNISPYGYSFIKEIFKRMPNDTDFSVVKRAKISGIDFAFAGERNHYHTPNDTVENIDLRTIQHHGENILPLSRKLASLDWKDMGDEFVYGGEIYGIWTQWKSSYSLFICIFSALLLITTLIRSKTNIKKTMLGVLFSPLTLLTTILSGVTGFYLLSFLSGNVISWPGIDWPYRLLLIGSTTIGALIGTVISRKFVNQNEMVFGSWFFWLILTLTITILLPDAANIFILPLIFASILLFLANFLKEENRPIFLLLTLVVTLPLTLGLIFSLEQSQGYKLVWAVLPFAGLYALIISPFLYSVNTKSTISFVGIVTFVALMAGSFTNLYTEKRPQHVNIHFYEDLDSGKSFIHLSGNYKNNSSDPEPLIEPLSSFVNTQDTRALIPFTKEYVFRYWSETSSSGWKGPSIEKQTKIDENKLVKLNLASNRSASRLVLLLPKDSGLKSFLLGSLEIEPVLSSWGLYKGYYVIYLNGIYDKPVELTLNFDSDKSEASAYLMDISTVLPPHLDKLYKDRSGIFSPVHRGDQAILIKRISI</sequence>
<dbReference type="Pfam" id="PF04389">
    <property type="entry name" value="Peptidase_M28"/>
    <property type="match status" value="1"/>
</dbReference>
<keyword evidence="5" id="KW-0926">Vacuole</keyword>
<feature type="domain" description="Peptidase M28" evidence="10">
    <location>
        <begin position="105"/>
        <end position="292"/>
    </location>
</feature>
<feature type="transmembrane region" description="Helical" evidence="9">
    <location>
        <begin position="447"/>
        <end position="465"/>
    </location>
</feature>
<dbReference type="EMBL" id="UINC01005977">
    <property type="protein sequence ID" value="SVA24725.1"/>
    <property type="molecule type" value="Genomic_DNA"/>
</dbReference>
<feature type="transmembrane region" description="Helical" evidence="9">
    <location>
        <begin position="472"/>
        <end position="492"/>
    </location>
</feature>
<feature type="transmembrane region" description="Helical" evidence="9">
    <location>
        <begin position="498"/>
        <end position="520"/>
    </location>
</feature>
<dbReference type="GO" id="GO:0008235">
    <property type="term" value="F:metalloexopeptidase activity"/>
    <property type="evidence" value="ECO:0007669"/>
    <property type="project" value="InterPro"/>
</dbReference>
<keyword evidence="9" id="KW-0472">Membrane</keyword>
<feature type="transmembrane region" description="Helical" evidence="9">
    <location>
        <begin position="326"/>
        <end position="343"/>
    </location>
</feature>
<feature type="transmembrane region" description="Helical" evidence="9">
    <location>
        <begin position="424"/>
        <end position="441"/>
    </location>
</feature>
<evidence type="ECO:0000256" key="8">
    <source>
        <dbReference type="ARBA" id="ARBA00031512"/>
    </source>
</evidence>
<feature type="transmembrane region" description="Helical" evidence="9">
    <location>
        <begin position="355"/>
        <end position="380"/>
    </location>
</feature>
<evidence type="ECO:0000313" key="11">
    <source>
        <dbReference type="EMBL" id="SVA24725.1"/>
    </source>
</evidence>
<feature type="transmembrane region" description="Helical" evidence="9">
    <location>
        <begin position="392"/>
        <end position="412"/>
    </location>
</feature>
<comment type="subcellular location">
    <subcellularLocation>
        <location evidence="2">Vacuole membrane</location>
        <topology evidence="2">Multi-pass membrane protein</topology>
    </subcellularLocation>
</comment>
<accession>A0A381U912</accession>
<gene>
    <name evidence="11" type="ORF">METZ01_LOCUS77579</name>
</gene>
<evidence type="ECO:0000259" key="10">
    <source>
        <dbReference type="Pfam" id="PF04389"/>
    </source>
</evidence>
<proteinExistence type="inferred from homology"/>
<evidence type="ECO:0000256" key="9">
    <source>
        <dbReference type="SAM" id="Phobius"/>
    </source>
</evidence>
<comment type="function">
    <text evidence="1">May be involved in vacuolar sorting and osmoregulation.</text>
</comment>
<dbReference type="PANTHER" id="PTHR12147">
    <property type="entry name" value="METALLOPEPTIDASE M28 FAMILY MEMBER"/>
    <property type="match status" value="1"/>
</dbReference>
<feature type="transmembrane region" description="Helical" evidence="9">
    <location>
        <begin position="527"/>
        <end position="548"/>
    </location>
</feature>
<dbReference type="SUPFAM" id="SSF53187">
    <property type="entry name" value="Zn-dependent exopeptidases"/>
    <property type="match status" value="1"/>
</dbReference>